<comment type="caution">
    <text evidence="2">The sequence shown here is derived from an EMBL/GenBank/DDBJ whole genome shotgun (WGS) entry which is preliminary data.</text>
</comment>
<reference evidence="2" key="1">
    <citation type="submission" date="2023-10" db="EMBL/GenBank/DDBJ databases">
        <authorList>
            <person name="Chen Y."/>
            <person name="Shah S."/>
            <person name="Dougan E. K."/>
            <person name="Thang M."/>
            <person name="Chan C."/>
        </authorList>
    </citation>
    <scope>NUCLEOTIDE SEQUENCE [LARGE SCALE GENOMIC DNA]</scope>
</reference>
<dbReference type="Proteomes" id="UP001189429">
    <property type="component" value="Unassembled WGS sequence"/>
</dbReference>
<organism evidence="2 3">
    <name type="scientific">Prorocentrum cordatum</name>
    <dbReference type="NCBI Taxonomy" id="2364126"/>
    <lineage>
        <taxon>Eukaryota</taxon>
        <taxon>Sar</taxon>
        <taxon>Alveolata</taxon>
        <taxon>Dinophyceae</taxon>
        <taxon>Prorocentrales</taxon>
        <taxon>Prorocentraceae</taxon>
        <taxon>Prorocentrum</taxon>
    </lineage>
</organism>
<feature type="region of interest" description="Disordered" evidence="1">
    <location>
        <begin position="126"/>
        <end position="147"/>
    </location>
</feature>
<dbReference type="EMBL" id="CAUYUJ010018283">
    <property type="protein sequence ID" value="CAK0882308.1"/>
    <property type="molecule type" value="Genomic_DNA"/>
</dbReference>
<feature type="compositionally biased region" description="Basic and acidic residues" evidence="1">
    <location>
        <begin position="126"/>
        <end position="140"/>
    </location>
</feature>
<evidence type="ECO:0000313" key="3">
    <source>
        <dbReference type="Proteomes" id="UP001189429"/>
    </source>
</evidence>
<sequence length="147" mass="15524">MQQELLEDDFPLVVCKVKFAPPKGTGPHLLALNVGDLVRVTSVLSQDVSMYHGFLERRQSEQGWFPRRAGHKQPAARARPGTVGMRPVGVAGAAAGTSAEQVAFGVGRPSIAALLAAAGFADRAKAEQRGRAAMARRADEAPAAQQP</sequence>
<keyword evidence="3" id="KW-1185">Reference proteome</keyword>
<evidence type="ECO:0000256" key="1">
    <source>
        <dbReference type="SAM" id="MobiDB-lite"/>
    </source>
</evidence>
<accession>A0ABN9WBY8</accession>
<proteinExistence type="predicted"/>
<dbReference type="Gene3D" id="2.30.30.40">
    <property type="entry name" value="SH3 Domains"/>
    <property type="match status" value="1"/>
</dbReference>
<protein>
    <submittedName>
        <fullName evidence="2">Uncharacterized protein</fullName>
    </submittedName>
</protein>
<gene>
    <name evidence="2" type="ORF">PCOR1329_LOCUS64869</name>
</gene>
<name>A0ABN9WBY8_9DINO</name>
<evidence type="ECO:0000313" key="2">
    <source>
        <dbReference type="EMBL" id="CAK0882308.1"/>
    </source>
</evidence>